<protein>
    <submittedName>
        <fullName evidence="2">NAD-dependent epimerase/dehydratase family protein</fullName>
    </submittedName>
</protein>
<keyword evidence="3" id="KW-1185">Reference proteome</keyword>
<dbReference type="SUPFAM" id="SSF51735">
    <property type="entry name" value="NAD(P)-binding Rossmann-fold domains"/>
    <property type="match status" value="1"/>
</dbReference>
<gene>
    <name evidence="2" type="ORF">J3U87_15505</name>
</gene>
<dbReference type="Gene3D" id="3.40.50.720">
    <property type="entry name" value="NAD(P)-binding Rossmann-like Domain"/>
    <property type="match status" value="1"/>
</dbReference>
<reference evidence="2" key="1">
    <citation type="submission" date="2021-03" db="EMBL/GenBank/DDBJ databases">
        <title>Acanthopleuribacteraceae sp. M133.</title>
        <authorList>
            <person name="Wang G."/>
        </authorList>
    </citation>
    <scope>NUCLEOTIDE SEQUENCE</scope>
    <source>
        <strain evidence="2">M133</strain>
    </source>
</reference>
<dbReference type="AlphaFoldDB" id="A0A8A4TXM0"/>
<evidence type="ECO:0000259" key="1">
    <source>
        <dbReference type="Pfam" id="PF01370"/>
    </source>
</evidence>
<dbReference type="PANTHER" id="PTHR43245">
    <property type="entry name" value="BIFUNCTIONAL POLYMYXIN RESISTANCE PROTEIN ARNA"/>
    <property type="match status" value="1"/>
</dbReference>
<dbReference type="Proteomes" id="UP000663929">
    <property type="component" value="Chromosome"/>
</dbReference>
<organism evidence="2 3">
    <name type="scientific">Sulfidibacter corallicola</name>
    <dbReference type="NCBI Taxonomy" id="2818388"/>
    <lineage>
        <taxon>Bacteria</taxon>
        <taxon>Pseudomonadati</taxon>
        <taxon>Acidobacteriota</taxon>
        <taxon>Holophagae</taxon>
        <taxon>Acanthopleuribacterales</taxon>
        <taxon>Acanthopleuribacteraceae</taxon>
        <taxon>Sulfidibacter</taxon>
    </lineage>
</organism>
<dbReference type="InterPro" id="IPR036291">
    <property type="entry name" value="NAD(P)-bd_dom_sf"/>
</dbReference>
<feature type="domain" description="NAD-dependent epimerase/dehydratase" evidence="1">
    <location>
        <begin position="2"/>
        <end position="215"/>
    </location>
</feature>
<dbReference type="EMBL" id="CP071793">
    <property type="protein sequence ID" value="QTD53854.1"/>
    <property type="molecule type" value="Genomic_DNA"/>
</dbReference>
<dbReference type="KEGG" id="scor:J3U87_15505"/>
<dbReference type="InterPro" id="IPR050177">
    <property type="entry name" value="Lipid_A_modif_metabolic_enz"/>
</dbReference>
<name>A0A8A4TXM0_SULCO</name>
<accession>A0A8A4TXM0</accession>
<dbReference type="InterPro" id="IPR001509">
    <property type="entry name" value="Epimerase_deHydtase"/>
</dbReference>
<dbReference type="Pfam" id="PF01370">
    <property type="entry name" value="Epimerase"/>
    <property type="match status" value="1"/>
</dbReference>
<dbReference type="RefSeq" id="WP_237383954.1">
    <property type="nucleotide sequence ID" value="NZ_CP071793.1"/>
</dbReference>
<proteinExistence type="predicted"/>
<evidence type="ECO:0000313" key="2">
    <source>
        <dbReference type="EMBL" id="QTD53854.1"/>
    </source>
</evidence>
<evidence type="ECO:0000313" key="3">
    <source>
        <dbReference type="Proteomes" id="UP000663929"/>
    </source>
</evidence>
<sequence>MVLSGASGFLGGYLRHALAREGLPLVTVGRRSIAPSSPRDRHISCDLGKSAPELALSGAVYAVHNAGLAHRRAHSDAERAAFFEINREGTRRFLAGLDTGQARVCGLVLISTVAVYGLEEGRGIDEDQSLEADDPYGRSKCEAERLAAEWAGARDVPLCILRLPLVAGTRPPGNLGAMIRAIRRGYYLRIGAGSGRRSWVWAADVAALLPRALGRAGVYHLTDGAHPDFLEIETALRAHLAKPRGLALPGGPARMLAKLGDGLHRLGVHRFPFDGHRLRKMEAHLVFSDARARHELAWQPREVLPHVAQVFGDDE</sequence>